<dbReference type="HOGENOM" id="CLU_071765_2_0_10"/>
<sequence length="255" mass="28076">MKKMIKYIIADILRSRIMIAYTIVLLAISFSVFAIEDNPAKGILSLLNIILFIVPLVSIIFSTIYIYNSSEFMELLVSQPLPRKTIWLSMFAGLAISLSLSFAVGAGMAILIYAGSATGLIMIAAGILLSVIFVAISLQASVKIRDKARGIGVAMILWLYFAMLFDTLVLFLLFQFSDYPIEKGMVALTALNPVDLSRVLILLRIDVSAMMGYTGAVFRQFFGSESGMLIALAVMLVWIAVPLVLSTHRFKNKDL</sequence>
<feature type="transmembrane region" description="Helical" evidence="1">
    <location>
        <begin position="44"/>
        <end position="67"/>
    </location>
</feature>
<dbReference type="EMBL" id="CP001619">
    <property type="protein sequence ID" value="ACT91959.1"/>
    <property type="molecule type" value="Genomic_DNA"/>
</dbReference>
<dbReference type="Pfam" id="PF12679">
    <property type="entry name" value="ABC2_membrane_2"/>
    <property type="match status" value="1"/>
</dbReference>
<evidence type="ECO:0000313" key="2">
    <source>
        <dbReference type="EMBL" id="ACT91959.1"/>
    </source>
</evidence>
<feature type="transmembrane region" description="Helical" evidence="1">
    <location>
        <begin position="120"/>
        <end position="138"/>
    </location>
</feature>
<dbReference type="KEGG" id="dfe:Dfer_0697"/>
<organism evidence="2 3">
    <name type="scientific">Dyadobacter fermentans (strain ATCC 700827 / DSM 18053 / CIP 107007 / KCTC 52180 / NS114)</name>
    <dbReference type="NCBI Taxonomy" id="471854"/>
    <lineage>
        <taxon>Bacteria</taxon>
        <taxon>Pseudomonadati</taxon>
        <taxon>Bacteroidota</taxon>
        <taxon>Cytophagia</taxon>
        <taxon>Cytophagales</taxon>
        <taxon>Spirosomataceae</taxon>
        <taxon>Dyadobacter</taxon>
    </lineage>
</organism>
<evidence type="ECO:0000313" key="3">
    <source>
        <dbReference type="Proteomes" id="UP000002011"/>
    </source>
</evidence>
<keyword evidence="1" id="KW-0472">Membrane</keyword>
<evidence type="ECO:0000256" key="1">
    <source>
        <dbReference type="SAM" id="Phobius"/>
    </source>
</evidence>
<dbReference type="GO" id="GO:0140359">
    <property type="term" value="F:ABC-type transporter activity"/>
    <property type="evidence" value="ECO:0007669"/>
    <property type="project" value="InterPro"/>
</dbReference>
<keyword evidence="1" id="KW-1133">Transmembrane helix</keyword>
<keyword evidence="1" id="KW-0812">Transmembrane</keyword>
<dbReference type="GO" id="GO:0005886">
    <property type="term" value="C:plasma membrane"/>
    <property type="evidence" value="ECO:0007669"/>
    <property type="project" value="UniProtKB-SubCell"/>
</dbReference>
<name>C6W1A2_DYAFD</name>
<dbReference type="STRING" id="471854.Dfer_0697"/>
<feature type="transmembrane region" description="Helical" evidence="1">
    <location>
        <begin position="150"/>
        <end position="176"/>
    </location>
</feature>
<feature type="transmembrane region" description="Helical" evidence="1">
    <location>
        <begin position="228"/>
        <end position="245"/>
    </location>
</feature>
<dbReference type="eggNOG" id="COG1277">
    <property type="taxonomic scope" value="Bacteria"/>
</dbReference>
<gene>
    <name evidence="2" type="ordered locus">Dfer_0697</name>
</gene>
<dbReference type="AlphaFoldDB" id="C6W1A2"/>
<accession>C6W1A2</accession>
<keyword evidence="3" id="KW-1185">Reference proteome</keyword>
<dbReference type="Proteomes" id="UP000002011">
    <property type="component" value="Chromosome"/>
</dbReference>
<proteinExistence type="predicted"/>
<reference evidence="2 3" key="1">
    <citation type="journal article" date="2009" name="Stand. Genomic Sci.">
        <title>Complete genome sequence of Dyadobacter fermentans type strain (NS114).</title>
        <authorList>
            <person name="Lang E."/>
            <person name="Lapidus A."/>
            <person name="Chertkov O."/>
            <person name="Brettin T."/>
            <person name="Detter J.C."/>
            <person name="Han C."/>
            <person name="Copeland A."/>
            <person name="Glavina Del Rio T."/>
            <person name="Nolan M."/>
            <person name="Chen F."/>
            <person name="Lucas S."/>
            <person name="Tice H."/>
            <person name="Cheng J.F."/>
            <person name="Land M."/>
            <person name="Hauser L."/>
            <person name="Chang Y.J."/>
            <person name="Jeffries C.D."/>
            <person name="Kopitz M."/>
            <person name="Bruce D."/>
            <person name="Goodwin L."/>
            <person name="Pitluck S."/>
            <person name="Ovchinnikova G."/>
            <person name="Pati A."/>
            <person name="Ivanova N."/>
            <person name="Mavrommatis K."/>
            <person name="Chen A."/>
            <person name="Palaniappan K."/>
            <person name="Chain P."/>
            <person name="Bristow J."/>
            <person name="Eisen J.A."/>
            <person name="Markowitz V."/>
            <person name="Hugenholtz P."/>
            <person name="Goker M."/>
            <person name="Rohde M."/>
            <person name="Kyrpides N.C."/>
            <person name="Klenk H.P."/>
        </authorList>
    </citation>
    <scope>NUCLEOTIDE SEQUENCE [LARGE SCALE GENOMIC DNA]</scope>
    <source>
        <strain evidence="3">ATCC 700827 / DSM 18053 / CIP 107007 / KCTC 52180 / NS114</strain>
    </source>
</reference>
<dbReference type="RefSeq" id="WP_015810216.1">
    <property type="nucleotide sequence ID" value="NC_013037.1"/>
</dbReference>
<protein>
    <submittedName>
        <fullName evidence="2">Nitrous-oxide metabolic protein NosY</fullName>
    </submittedName>
</protein>
<feature type="transmembrane region" description="Helical" evidence="1">
    <location>
        <begin position="88"/>
        <end position="114"/>
    </location>
</feature>
<dbReference type="OrthoDB" id="1068411at2"/>